<dbReference type="Pfam" id="PF08883">
    <property type="entry name" value="DOPA_dioxygen"/>
    <property type="match status" value="1"/>
</dbReference>
<dbReference type="PANTHER" id="PTHR36423:SF2">
    <property type="entry name" value="AFR070WP"/>
    <property type="match status" value="1"/>
</dbReference>
<dbReference type="InterPro" id="IPR014980">
    <property type="entry name" value="DOPA_dioxygen"/>
</dbReference>
<evidence type="ECO:0000313" key="1">
    <source>
        <dbReference type="EMBL" id="AAY87212.1"/>
    </source>
</evidence>
<name>Q4JMV2_9BACT</name>
<dbReference type="AlphaFoldDB" id="Q4JMV2"/>
<dbReference type="PANTHER" id="PTHR36423">
    <property type="entry name" value="AFR070WP"/>
    <property type="match status" value="1"/>
</dbReference>
<dbReference type="SUPFAM" id="SSF143410">
    <property type="entry name" value="DOPA-like"/>
    <property type="match status" value="1"/>
</dbReference>
<reference evidence="1" key="1">
    <citation type="journal article" date="2005" name="PLoS Biol.">
        <title>New insights into metabolic properties of marine bacteria encoding proteorhodopsins.</title>
        <authorList>
            <person name="Sabehi G."/>
            <person name="Loy A."/>
            <person name="Jung K.H."/>
            <person name="Partha R."/>
            <person name="Spudich J.L."/>
            <person name="Isaacson T."/>
            <person name="Hirschberg J."/>
            <person name="Wagner M."/>
            <person name="Beja O."/>
        </authorList>
    </citation>
    <scope>NUCLEOTIDE SEQUENCE</scope>
</reference>
<evidence type="ECO:0008006" key="2">
    <source>
        <dbReference type="Google" id="ProtNLM"/>
    </source>
</evidence>
<dbReference type="PIRSF" id="PIRSF028139">
    <property type="entry name" value="DOPA-diox_rel_Mll2280"/>
    <property type="match status" value="1"/>
</dbReference>
<proteinExistence type="predicted"/>
<accession>Q4JMV2</accession>
<protein>
    <recommendedName>
        <fullName evidence="2">4,5-dioxygenase</fullName>
    </recommendedName>
</protein>
<dbReference type="Gene3D" id="3.30.70.1240">
    <property type="entry name" value="DOPA-like domains"/>
    <property type="match status" value="1"/>
</dbReference>
<organism evidence="1">
    <name type="scientific">uncultured bacterium BAC17H8</name>
    <dbReference type="NCBI Taxonomy" id="332980"/>
    <lineage>
        <taxon>Bacteria</taxon>
        <taxon>environmental samples</taxon>
    </lineage>
</organism>
<dbReference type="InterPro" id="IPR023389">
    <property type="entry name" value="DOPA-like_sf"/>
</dbReference>
<dbReference type="EMBL" id="DQ068068">
    <property type="protein sequence ID" value="AAY87212.1"/>
    <property type="molecule type" value="Genomic_DNA"/>
</dbReference>
<sequence>MTDRTPPSWHSHIYFDAESHPRAEALVEGMRQAFGETAAITYGRWHHKPVGPHPDFSIQLEFPHHLFAAVMAHLALRRDGLTIFTHPNTGEDTASELRDHRDHAIWMGAVRPLKLSLFGGEDQL</sequence>